<dbReference type="EMBL" id="HBUF01466820">
    <property type="protein sequence ID" value="CAG6744436.1"/>
    <property type="molecule type" value="Transcribed_RNA"/>
</dbReference>
<accession>A0A8D8ZBS3</accession>
<proteinExistence type="predicted"/>
<name>A0A8D8ZBS3_9HEMI</name>
<dbReference type="EMBL" id="HBUF01466821">
    <property type="protein sequence ID" value="CAG6744437.1"/>
    <property type="molecule type" value="Transcribed_RNA"/>
</dbReference>
<feature type="transmembrane region" description="Helical" evidence="1">
    <location>
        <begin position="59"/>
        <end position="80"/>
    </location>
</feature>
<protein>
    <submittedName>
        <fullName evidence="2">Uncharacterized protein</fullName>
    </submittedName>
</protein>
<keyword evidence="1" id="KW-0812">Transmembrane</keyword>
<sequence length="108" mass="13104">MFVLRCVYNKNIVPFLQQLVRKFQFLFSNQPAYQTAVFTVLKVLFSPTLVVYRRYIHSYYISYFIVRGYLNVHTFIMIFLLEIPTYLIMSELMIWTSSSYIHNFLMRC</sequence>
<feature type="transmembrane region" description="Helical" evidence="1">
    <location>
        <begin position="32"/>
        <end position="52"/>
    </location>
</feature>
<reference evidence="2" key="1">
    <citation type="submission" date="2021-05" db="EMBL/GenBank/DDBJ databases">
        <authorList>
            <person name="Alioto T."/>
            <person name="Alioto T."/>
            <person name="Gomez Garrido J."/>
        </authorList>
    </citation>
    <scope>NUCLEOTIDE SEQUENCE</scope>
</reference>
<organism evidence="2">
    <name type="scientific">Cacopsylla melanoneura</name>
    <dbReference type="NCBI Taxonomy" id="428564"/>
    <lineage>
        <taxon>Eukaryota</taxon>
        <taxon>Metazoa</taxon>
        <taxon>Ecdysozoa</taxon>
        <taxon>Arthropoda</taxon>
        <taxon>Hexapoda</taxon>
        <taxon>Insecta</taxon>
        <taxon>Pterygota</taxon>
        <taxon>Neoptera</taxon>
        <taxon>Paraneoptera</taxon>
        <taxon>Hemiptera</taxon>
        <taxon>Sternorrhyncha</taxon>
        <taxon>Psylloidea</taxon>
        <taxon>Psyllidae</taxon>
        <taxon>Psyllinae</taxon>
        <taxon>Cacopsylla</taxon>
    </lineage>
</organism>
<evidence type="ECO:0000256" key="1">
    <source>
        <dbReference type="SAM" id="Phobius"/>
    </source>
</evidence>
<dbReference type="AlphaFoldDB" id="A0A8D8ZBS3"/>
<keyword evidence="1" id="KW-1133">Transmembrane helix</keyword>
<keyword evidence="1" id="KW-0472">Membrane</keyword>
<evidence type="ECO:0000313" key="2">
    <source>
        <dbReference type="EMBL" id="CAG6744437.1"/>
    </source>
</evidence>